<dbReference type="EMBL" id="HE797063">
    <property type="protein sequence ID" value="CCM02118.1"/>
    <property type="molecule type" value="Genomic_DNA"/>
</dbReference>
<evidence type="ECO:0000313" key="12">
    <source>
        <dbReference type="Proteomes" id="UP000006352"/>
    </source>
</evidence>
<dbReference type="GO" id="GO:0004105">
    <property type="term" value="F:choline-phosphate cytidylyltransferase activity"/>
    <property type="evidence" value="ECO:0007669"/>
    <property type="project" value="UniProtKB-EC"/>
</dbReference>
<dbReference type="GeneID" id="24097029"/>
<dbReference type="OrthoDB" id="17102at2759"/>
<dbReference type="InterPro" id="IPR045049">
    <property type="entry name" value="Pcy1-like"/>
</dbReference>
<feature type="region of interest" description="Disordered" evidence="9">
    <location>
        <begin position="73"/>
        <end position="239"/>
    </location>
</feature>
<dbReference type="GO" id="GO:0005635">
    <property type="term" value="C:nuclear envelope"/>
    <property type="evidence" value="ECO:0007669"/>
    <property type="project" value="TreeGrafter"/>
</dbReference>
<feature type="domain" description="Cytidyltransferase-like" evidence="10">
    <location>
        <begin position="329"/>
        <end position="428"/>
    </location>
</feature>
<dbReference type="InterPro" id="IPR014729">
    <property type="entry name" value="Rossmann-like_a/b/a_fold"/>
</dbReference>
<dbReference type="InterPro" id="IPR041723">
    <property type="entry name" value="CCT"/>
</dbReference>
<dbReference type="RefSeq" id="XP_012181401.1">
    <property type="nucleotide sequence ID" value="XM_012326011.1"/>
</dbReference>
<dbReference type="PANTHER" id="PTHR10739">
    <property type="entry name" value="CYTIDYLYLTRANSFERASE"/>
    <property type="match status" value="1"/>
</dbReference>
<gene>
    <name evidence="11" type="ORF">FIBRA_04195</name>
</gene>
<reference evidence="11 12" key="1">
    <citation type="journal article" date="2012" name="Appl. Environ. Microbiol.">
        <title>Short-read sequencing for genomic analysis of the brown rot fungus Fibroporia radiculosa.</title>
        <authorList>
            <person name="Tang J.D."/>
            <person name="Perkins A.D."/>
            <person name="Sonstegard T.S."/>
            <person name="Schroeder S.G."/>
            <person name="Burgess S.C."/>
            <person name="Diehl S.V."/>
        </authorList>
    </citation>
    <scope>NUCLEOTIDE SEQUENCE [LARGE SCALE GENOMIC DNA]</scope>
    <source>
        <strain evidence="11 12">TFFH 294</strain>
    </source>
</reference>
<dbReference type="AlphaFoldDB" id="J4G6Z7"/>
<feature type="region of interest" description="Disordered" evidence="9">
    <location>
        <begin position="455"/>
        <end position="480"/>
    </location>
</feature>
<dbReference type="Proteomes" id="UP000006352">
    <property type="component" value="Unassembled WGS sequence"/>
</dbReference>
<feature type="compositionally biased region" description="Polar residues" evidence="9">
    <location>
        <begin position="174"/>
        <end position="185"/>
    </location>
</feature>
<accession>J4G6Z7</accession>
<evidence type="ECO:0000256" key="3">
    <source>
        <dbReference type="ARBA" id="ARBA00022679"/>
    </source>
</evidence>
<feature type="compositionally biased region" description="Polar residues" evidence="9">
    <location>
        <begin position="273"/>
        <end position="287"/>
    </location>
</feature>
<keyword evidence="12" id="KW-1185">Reference proteome</keyword>
<keyword evidence="3" id="KW-0808">Transferase</keyword>
<feature type="region of interest" description="Disordered" evidence="9">
    <location>
        <begin position="1"/>
        <end position="61"/>
    </location>
</feature>
<dbReference type="CDD" id="cd02174">
    <property type="entry name" value="CCT"/>
    <property type="match status" value="1"/>
</dbReference>
<proteinExistence type="inferred from homology"/>
<dbReference type="Pfam" id="PF01467">
    <property type="entry name" value="CTP_transf_like"/>
    <property type="match status" value="1"/>
</dbReference>
<name>J4G6Z7_9APHY</name>
<keyword evidence="6" id="KW-0594">Phospholipid biosynthesis</keyword>
<evidence type="ECO:0000256" key="6">
    <source>
        <dbReference type="ARBA" id="ARBA00023209"/>
    </source>
</evidence>
<evidence type="ECO:0000256" key="8">
    <source>
        <dbReference type="ARBA" id="ARBA00026101"/>
    </source>
</evidence>
<evidence type="ECO:0000256" key="4">
    <source>
        <dbReference type="ARBA" id="ARBA00022695"/>
    </source>
</evidence>
<feature type="compositionally biased region" description="Low complexity" evidence="9">
    <location>
        <begin position="74"/>
        <end position="92"/>
    </location>
</feature>
<feature type="region of interest" description="Disordered" evidence="9">
    <location>
        <begin position="271"/>
        <end position="321"/>
    </location>
</feature>
<feature type="compositionally biased region" description="Basic and acidic residues" evidence="9">
    <location>
        <begin position="218"/>
        <end position="227"/>
    </location>
</feature>
<evidence type="ECO:0000259" key="10">
    <source>
        <dbReference type="Pfam" id="PF01467"/>
    </source>
</evidence>
<evidence type="ECO:0000313" key="11">
    <source>
        <dbReference type="EMBL" id="CCM02118.1"/>
    </source>
</evidence>
<dbReference type="GO" id="GO:0031210">
    <property type="term" value="F:phosphatidylcholine binding"/>
    <property type="evidence" value="ECO:0007669"/>
    <property type="project" value="TreeGrafter"/>
</dbReference>
<protein>
    <recommendedName>
        <fullName evidence="8">choline-phosphate cytidylyltransferase</fullName>
        <ecNumber evidence="8">2.7.7.15</ecNumber>
    </recommendedName>
</protein>
<dbReference type="InterPro" id="IPR004821">
    <property type="entry name" value="Cyt_trans-like"/>
</dbReference>
<evidence type="ECO:0000256" key="1">
    <source>
        <dbReference type="ARBA" id="ARBA00010101"/>
    </source>
</evidence>
<evidence type="ECO:0000256" key="7">
    <source>
        <dbReference type="ARBA" id="ARBA00023264"/>
    </source>
</evidence>
<evidence type="ECO:0000256" key="2">
    <source>
        <dbReference type="ARBA" id="ARBA00022516"/>
    </source>
</evidence>
<dbReference type="InParanoid" id="J4G6Z7"/>
<feature type="compositionally biased region" description="Basic residues" evidence="9">
    <location>
        <begin position="8"/>
        <end position="17"/>
    </location>
</feature>
<keyword evidence="4" id="KW-0548">Nucleotidyltransferase</keyword>
<evidence type="ECO:0000256" key="9">
    <source>
        <dbReference type="SAM" id="MobiDB-lite"/>
    </source>
</evidence>
<comment type="similarity">
    <text evidence="1">Belongs to the cytidylyltransferase family.</text>
</comment>
<keyword evidence="2" id="KW-0444">Lipid biosynthesis</keyword>
<dbReference type="EC" id="2.7.7.15" evidence="8"/>
<keyword evidence="5" id="KW-0443">Lipid metabolism</keyword>
<sequence length="480" mass="51892">MDAIPAKRTLHSKRSFGTKHAAMAYPHAHNHPHSRAALDSPAAYDASEEDNDPLTDDASSAISVLVPSARLQIASGSNPSSHSSSASRSPAVSRPPPRPRHVLVALVSDDDAGTDSPTYDGDIESSTMLGANRERDHDYDSSSTHYAPSSASTLTSPSNSPPPSLQPQLVEPLASTTTTSSTQKGNPAEPPPAPIAIEAFNPARLTPEDIQEYVRQAIAREGEEGAKRPYKINPPPKDRPARVYADGVYDLFHFGHALQLRQAKLSFPPIPVSPTSLQTHGSNQSDGASKEQKLQYHKSPNTTPSASSSARPSPLDTAPPSGTLPGVYLLAGVNSDEQCTEHKNLAVMSHAERCEAVRHCRWIDEVLPDAPWVIGEEFLQKHQIDYVAHDEDPYVSAGIDDVYGYCKQQGKFIPTRRTPGVSTSDLLERIVSRYRMRVFDKKLARMGHAELMAEGSDYDDSAPVSRLVSRAGSPGADVPR</sequence>
<feature type="compositionally biased region" description="Low complexity" evidence="9">
    <location>
        <begin position="299"/>
        <end position="314"/>
    </location>
</feature>
<dbReference type="PANTHER" id="PTHR10739:SF13">
    <property type="entry name" value="CHOLINE-PHOSPHATE CYTIDYLYLTRANSFERASE"/>
    <property type="match status" value="1"/>
</dbReference>
<dbReference type="HOGENOM" id="CLU_037448_1_0_1"/>
<evidence type="ECO:0000256" key="5">
    <source>
        <dbReference type="ARBA" id="ARBA00023098"/>
    </source>
</evidence>
<dbReference type="Gene3D" id="3.40.50.620">
    <property type="entry name" value="HUPs"/>
    <property type="match status" value="1"/>
</dbReference>
<dbReference type="STRING" id="599839.J4G6Z7"/>
<organism evidence="11 12">
    <name type="scientific">Fibroporia radiculosa</name>
    <dbReference type="NCBI Taxonomy" id="599839"/>
    <lineage>
        <taxon>Eukaryota</taxon>
        <taxon>Fungi</taxon>
        <taxon>Dikarya</taxon>
        <taxon>Basidiomycota</taxon>
        <taxon>Agaricomycotina</taxon>
        <taxon>Agaricomycetes</taxon>
        <taxon>Polyporales</taxon>
        <taxon>Fibroporiaceae</taxon>
        <taxon>Fibroporia</taxon>
    </lineage>
</organism>
<keyword evidence="7" id="KW-1208">Phospholipid metabolism</keyword>
<feature type="compositionally biased region" description="Low complexity" evidence="9">
    <location>
        <begin position="141"/>
        <end position="158"/>
    </location>
</feature>
<feature type="compositionally biased region" description="Acidic residues" evidence="9">
    <location>
        <begin position="46"/>
        <end position="55"/>
    </location>
</feature>
<dbReference type="SUPFAM" id="SSF52374">
    <property type="entry name" value="Nucleotidylyl transferase"/>
    <property type="match status" value="2"/>
</dbReference>